<gene>
    <name evidence="2" type="ORF">ACFFHU_19310</name>
</gene>
<feature type="region of interest" description="Disordered" evidence="1">
    <location>
        <begin position="52"/>
        <end position="84"/>
    </location>
</feature>
<evidence type="ECO:0000256" key="1">
    <source>
        <dbReference type="SAM" id="MobiDB-lite"/>
    </source>
</evidence>
<dbReference type="RefSeq" id="WP_377340833.1">
    <property type="nucleotide sequence ID" value="NZ_JBHLUE010000016.1"/>
</dbReference>
<organism evidence="2 3">
    <name type="scientific">Plantactinospora siamensis</name>
    <dbReference type="NCBI Taxonomy" id="555372"/>
    <lineage>
        <taxon>Bacteria</taxon>
        <taxon>Bacillati</taxon>
        <taxon>Actinomycetota</taxon>
        <taxon>Actinomycetes</taxon>
        <taxon>Micromonosporales</taxon>
        <taxon>Micromonosporaceae</taxon>
        <taxon>Plantactinospora</taxon>
    </lineage>
</organism>
<evidence type="ECO:0000313" key="3">
    <source>
        <dbReference type="Proteomes" id="UP001589894"/>
    </source>
</evidence>
<feature type="compositionally biased region" description="Basic and acidic residues" evidence="1">
    <location>
        <begin position="221"/>
        <end position="233"/>
    </location>
</feature>
<feature type="compositionally biased region" description="Low complexity" evidence="1">
    <location>
        <begin position="161"/>
        <end position="185"/>
    </location>
</feature>
<sequence length="253" mass="24169">MAQMDPGSAREEAERLVATALAAARLAAAGQRAAGPVGQLIGALGRFSAPAPGGSTGGSGGASAGSGAAAGSGTSTGPGTSTGSGAAAGGGGFATGSAECCVCPLCRAIAALRDPSPEFAERLSTGAGDLAAGVTSLLRALVPPATDRSDRTDGPVDRPADPVGEPGGPVEQPAGPSRVAPAAGSGRPGGAAPGQRGSGPAAGGARSVEDPDLVWRAATRTRHDAQPVAERDVWAAATTAEPDPADDDVRPAQ</sequence>
<reference evidence="2 3" key="1">
    <citation type="submission" date="2024-09" db="EMBL/GenBank/DDBJ databases">
        <authorList>
            <person name="Sun Q."/>
            <person name="Mori K."/>
        </authorList>
    </citation>
    <scope>NUCLEOTIDE SEQUENCE [LARGE SCALE GENOMIC DNA]</scope>
    <source>
        <strain evidence="2 3">TBRC 2205</strain>
    </source>
</reference>
<dbReference type="EMBL" id="JBHLUE010000016">
    <property type="protein sequence ID" value="MFC0566275.1"/>
    <property type="molecule type" value="Genomic_DNA"/>
</dbReference>
<proteinExistence type="predicted"/>
<name>A0ABV6NZS0_9ACTN</name>
<protein>
    <submittedName>
        <fullName evidence="2">Uncharacterized protein</fullName>
    </submittedName>
</protein>
<dbReference type="Proteomes" id="UP001589894">
    <property type="component" value="Unassembled WGS sequence"/>
</dbReference>
<feature type="region of interest" description="Disordered" evidence="1">
    <location>
        <begin position="143"/>
        <end position="253"/>
    </location>
</feature>
<feature type="compositionally biased region" description="Basic and acidic residues" evidence="1">
    <location>
        <begin position="147"/>
        <end position="160"/>
    </location>
</feature>
<feature type="compositionally biased region" description="Gly residues" evidence="1">
    <location>
        <begin position="54"/>
        <end position="84"/>
    </location>
</feature>
<feature type="compositionally biased region" description="Gly residues" evidence="1">
    <location>
        <begin position="186"/>
        <end position="202"/>
    </location>
</feature>
<keyword evidence="3" id="KW-1185">Reference proteome</keyword>
<evidence type="ECO:0000313" key="2">
    <source>
        <dbReference type="EMBL" id="MFC0566275.1"/>
    </source>
</evidence>
<comment type="caution">
    <text evidence="2">The sequence shown here is derived from an EMBL/GenBank/DDBJ whole genome shotgun (WGS) entry which is preliminary data.</text>
</comment>
<accession>A0ABV6NZS0</accession>